<dbReference type="Pfam" id="PF00271">
    <property type="entry name" value="Helicase_C"/>
    <property type="match status" value="1"/>
</dbReference>
<feature type="domain" description="Helicase ATP-binding" evidence="11">
    <location>
        <begin position="101"/>
        <end position="257"/>
    </location>
</feature>
<evidence type="ECO:0000256" key="1">
    <source>
        <dbReference type="ARBA" id="ARBA00004328"/>
    </source>
</evidence>
<dbReference type="InterPro" id="IPR050742">
    <property type="entry name" value="Helicase_Restrict-Modif_Enz"/>
</dbReference>
<evidence type="ECO:0000313" key="12">
    <source>
        <dbReference type="EMBL" id="ABJ09032.1"/>
    </source>
</evidence>
<name>Q070B0_CPRVZ</name>
<organismHost>
    <name type="scientific">Crocodylus porosus</name>
    <name type="common">Saltwater crocodile</name>
    <name type="synonym">Estuarine crocodile</name>
    <dbReference type="NCBI Taxonomy" id="8502"/>
</organismHost>
<dbReference type="Proteomes" id="UP000011300">
    <property type="component" value="Segment"/>
</dbReference>
<dbReference type="RefSeq" id="YP_784331.1">
    <property type="nucleotide sequence ID" value="NC_008030.1"/>
</dbReference>
<organism evidence="12 13">
    <name type="scientific">Nile crocodilepox virus (isolate Crocodylus niloticus/Zimbabwe/Ume/2001)</name>
    <name type="common">CRV</name>
    <dbReference type="NCBI Taxonomy" id="1289473"/>
    <lineage>
        <taxon>Viruses</taxon>
        <taxon>Varidnaviria</taxon>
        <taxon>Bamfordvirae</taxon>
        <taxon>Nucleocytoviricota</taxon>
        <taxon>Pokkesviricetes</taxon>
        <taxon>Chitovirales</taxon>
        <taxon>Poxviridae</taxon>
        <taxon>Chordopoxvirinae</taxon>
        <taxon>Crocodylidpoxvirus</taxon>
        <taxon>Crocodylidpoxvirus nilecrocodilepox</taxon>
        <taxon>Nile crocodilepox virus</taxon>
    </lineage>
</organism>
<evidence type="ECO:0000256" key="9">
    <source>
        <dbReference type="ARBA" id="ARBA00037581"/>
    </source>
</evidence>
<gene>
    <name evidence="12" type="ORF">CRV141</name>
</gene>
<keyword evidence="3" id="KW-0378">Hydrolase</keyword>
<keyword evidence="8" id="KW-0804">Transcription</keyword>
<dbReference type="InterPro" id="IPR001650">
    <property type="entry name" value="Helicase_C-like"/>
</dbReference>
<keyword evidence="6" id="KW-0946">Virion</keyword>
<dbReference type="Pfam" id="PF04851">
    <property type="entry name" value="ResIII"/>
    <property type="match status" value="1"/>
</dbReference>
<comment type="similarity">
    <text evidence="10">Belongs to the helicase family. Poxviruses subfamily.</text>
</comment>
<comment type="function">
    <text evidence="9">DNA helicase which seems to act as a postreplicative transcription termination factor. Involved in ATP-dependent release of nascent RNA. Forms a stable complex with single-stranded DNA, and to a lesser extent RNA.</text>
</comment>
<keyword evidence="5" id="KW-0067">ATP-binding</keyword>
<reference evidence="12 13" key="1">
    <citation type="journal article" date="2006" name="J. Virol.">
        <title>Genome of crocodilepox virus.</title>
        <authorList>
            <person name="Afonso C.L."/>
            <person name="Tulman E.R."/>
            <person name="Delhon G."/>
            <person name="Lu Z."/>
            <person name="Viljoen G.J."/>
            <person name="Wallace D.B."/>
            <person name="Kutish G.F."/>
            <person name="Rock D.L."/>
        </authorList>
    </citation>
    <scope>NUCLEOTIDE SEQUENCE [LARGE SCALE GENOMIC DNA]</scope>
    <source>
        <strain evidence="13">Isolate Crocodylus niloticus/Zimbabwe/Ume/2001</strain>
    </source>
</reference>
<evidence type="ECO:0000256" key="8">
    <source>
        <dbReference type="ARBA" id="ARBA00023163"/>
    </source>
</evidence>
<dbReference type="InterPro" id="IPR027417">
    <property type="entry name" value="P-loop_NTPase"/>
</dbReference>
<keyword evidence="4 12" id="KW-0347">Helicase</keyword>
<dbReference type="GO" id="GO:0016787">
    <property type="term" value="F:hydrolase activity"/>
    <property type="evidence" value="ECO:0007669"/>
    <property type="project" value="UniProtKB-KW"/>
</dbReference>
<dbReference type="PROSITE" id="PS51192">
    <property type="entry name" value="HELICASE_ATP_BIND_1"/>
    <property type="match status" value="1"/>
</dbReference>
<proteinExistence type="inferred from homology"/>
<sequence length="459" mass="52535">MPKMSRYVVIDDKLYSAIRSLIGIKELYLFNSDGDFVEVHKRSGFRFLIPVGYYTSLAVPADREYDYGDNDLPPDQRPRLPELRPAQRRVVAEIARLEKLKRLERRPLYTLLHLACGFGKTVTASFLIGSHAKRAVVVLPNKLLSAQWEEVVARLGVPYAASYEGVSKLLPRLRDRDYAVLLVIDRHFTNKEFCRLVHERYDVFVLDESHTYDLMRNTAMTRFLTFYPPRIAYFLTATPRQSNALFCNERVNVTVASSLRRHLRVVKEYYCREYRTPKMAAYLARLDSPANKYHVITEKAIAEDRYRNETIVKTLAEHYAAGSVDAVLVITRTREHMFRLRDGIAALVDPASVFVGDAEKRETAETLQALQTRERFVLVSTLSYSGTGMNLPGLDALFYTVAVSNSRNIEQALGRILRDGPRKDRYLFVFPVTSVRRLAGCLEGHTARVEHVARQLGFG</sequence>
<evidence type="ECO:0000256" key="10">
    <source>
        <dbReference type="ARBA" id="ARBA00038498"/>
    </source>
</evidence>
<dbReference type="Gene3D" id="3.40.50.300">
    <property type="entry name" value="P-loop containing nucleotide triphosphate hydrolases"/>
    <property type="match status" value="2"/>
</dbReference>
<comment type="subcellular location">
    <subcellularLocation>
        <location evidence="1">Virion</location>
    </subcellularLocation>
</comment>
<dbReference type="EMBL" id="DQ356948">
    <property type="protein sequence ID" value="ABJ09032.1"/>
    <property type="molecule type" value="Genomic_DNA"/>
</dbReference>
<organismHost>
    <name type="scientific">Crocodylus niloticus</name>
    <name type="common">Nile crocodile</name>
    <name type="synonym">African crocodile</name>
    <dbReference type="NCBI Taxonomy" id="8501"/>
</organismHost>
<evidence type="ECO:0000256" key="4">
    <source>
        <dbReference type="ARBA" id="ARBA00022806"/>
    </source>
</evidence>
<keyword evidence="13" id="KW-1185">Reference proteome</keyword>
<evidence type="ECO:0000313" key="13">
    <source>
        <dbReference type="Proteomes" id="UP000011300"/>
    </source>
</evidence>
<dbReference type="InterPro" id="IPR006935">
    <property type="entry name" value="Helicase/UvrB_N"/>
</dbReference>
<dbReference type="GO" id="GO:0005524">
    <property type="term" value="F:ATP binding"/>
    <property type="evidence" value="ECO:0007669"/>
    <property type="project" value="UniProtKB-KW"/>
</dbReference>
<keyword evidence="2" id="KW-0547">Nucleotide-binding</keyword>
<dbReference type="SMART" id="SM00487">
    <property type="entry name" value="DEXDc"/>
    <property type="match status" value="1"/>
</dbReference>
<evidence type="ECO:0000256" key="6">
    <source>
        <dbReference type="ARBA" id="ARBA00022844"/>
    </source>
</evidence>
<evidence type="ECO:0000259" key="11">
    <source>
        <dbReference type="PROSITE" id="PS51192"/>
    </source>
</evidence>
<dbReference type="PANTHER" id="PTHR47396">
    <property type="entry name" value="TYPE I RESTRICTION ENZYME ECOKI R PROTEIN"/>
    <property type="match status" value="1"/>
</dbReference>
<evidence type="ECO:0000256" key="7">
    <source>
        <dbReference type="ARBA" id="ARBA00022921"/>
    </source>
</evidence>
<dbReference type="PANTHER" id="PTHR47396:SF1">
    <property type="entry name" value="ATP-DEPENDENT HELICASE IRC3-RELATED"/>
    <property type="match status" value="1"/>
</dbReference>
<accession>Q070B0</accession>
<evidence type="ECO:0000256" key="2">
    <source>
        <dbReference type="ARBA" id="ARBA00022741"/>
    </source>
</evidence>
<evidence type="ECO:0000256" key="5">
    <source>
        <dbReference type="ARBA" id="ARBA00022840"/>
    </source>
</evidence>
<dbReference type="SUPFAM" id="SSF52540">
    <property type="entry name" value="P-loop containing nucleoside triphosphate hydrolases"/>
    <property type="match status" value="1"/>
</dbReference>
<protein>
    <submittedName>
        <fullName evidence="12">DNA helicase</fullName>
    </submittedName>
</protein>
<evidence type="ECO:0000256" key="3">
    <source>
        <dbReference type="ARBA" id="ARBA00022801"/>
    </source>
</evidence>
<dbReference type="GO" id="GO:0003677">
    <property type="term" value="F:DNA binding"/>
    <property type="evidence" value="ECO:0007669"/>
    <property type="project" value="InterPro"/>
</dbReference>
<keyword evidence="7" id="KW-0426">Late protein</keyword>
<organismHost>
    <name type="scientific">Crocodylus johnstoni</name>
    <name type="common">Australian freshwater crocodile</name>
    <dbReference type="NCBI Taxonomy" id="184234"/>
</organismHost>
<dbReference type="KEGG" id="vg:4363452"/>
<dbReference type="GO" id="GO:0004386">
    <property type="term" value="F:helicase activity"/>
    <property type="evidence" value="ECO:0007669"/>
    <property type="project" value="UniProtKB-KW"/>
</dbReference>
<dbReference type="InterPro" id="IPR014001">
    <property type="entry name" value="Helicase_ATP-bd"/>
</dbReference>
<dbReference type="GeneID" id="4363452"/>
<dbReference type="GO" id="GO:0044423">
    <property type="term" value="C:virion component"/>
    <property type="evidence" value="ECO:0007669"/>
    <property type="project" value="UniProtKB-KW"/>
</dbReference>